<sequence>MRKKILAFGFLAVTTFAFSQEIKENQPLPKFTVKTENSILKSTDLKGKIVLINFFATWCDPCMMELPHLQKEIWEKYKDNKKFTLMVIGREHSQDEITTFKAKKGFTLPIYPDEDRSVYKLFAKEYIPRTYIVDKKGNVVFASVSFNEDEFKKMIAKLDELLK</sequence>
<comment type="caution">
    <text evidence="3">The sequence shown here is derived from an EMBL/GenBank/DDBJ whole genome shotgun (WGS) entry which is preliminary data.</text>
</comment>
<dbReference type="RefSeq" id="WP_345201283.1">
    <property type="nucleotide sequence ID" value="NZ_BAABHX010000002.1"/>
</dbReference>
<keyword evidence="4" id="KW-1185">Reference proteome</keyword>
<dbReference type="EMBL" id="BAABHX010000002">
    <property type="protein sequence ID" value="GAA5088924.1"/>
    <property type="molecule type" value="Genomic_DNA"/>
</dbReference>
<evidence type="ECO:0000313" key="4">
    <source>
        <dbReference type="Proteomes" id="UP001500353"/>
    </source>
</evidence>
<gene>
    <name evidence="3" type="ORF">GCM10023210_13100</name>
</gene>
<dbReference type="InterPro" id="IPR036249">
    <property type="entry name" value="Thioredoxin-like_sf"/>
</dbReference>
<name>A0ABP9M445_9FLAO</name>
<feature type="chain" id="PRO_5045353347" evidence="1">
    <location>
        <begin position="20"/>
        <end position="163"/>
    </location>
</feature>
<feature type="domain" description="Thioredoxin" evidence="2">
    <location>
        <begin position="22"/>
        <end position="163"/>
    </location>
</feature>
<dbReference type="Gene3D" id="3.40.30.10">
    <property type="entry name" value="Glutaredoxin"/>
    <property type="match status" value="1"/>
</dbReference>
<organism evidence="3 4">
    <name type="scientific">Chryseobacterium ginsengisoli</name>
    <dbReference type="NCBI Taxonomy" id="363853"/>
    <lineage>
        <taxon>Bacteria</taxon>
        <taxon>Pseudomonadati</taxon>
        <taxon>Bacteroidota</taxon>
        <taxon>Flavobacteriia</taxon>
        <taxon>Flavobacteriales</taxon>
        <taxon>Weeksellaceae</taxon>
        <taxon>Chryseobacterium group</taxon>
        <taxon>Chryseobacterium</taxon>
    </lineage>
</organism>
<proteinExistence type="predicted"/>
<dbReference type="SUPFAM" id="SSF52833">
    <property type="entry name" value="Thioredoxin-like"/>
    <property type="match status" value="1"/>
</dbReference>
<accession>A0ABP9M445</accession>
<dbReference type="PANTHER" id="PTHR42852:SF17">
    <property type="entry name" value="THIOREDOXIN-LIKE PROTEIN HI_1115"/>
    <property type="match status" value="1"/>
</dbReference>
<protein>
    <submittedName>
        <fullName evidence="3">TlpA disulfide reductase family protein</fullName>
    </submittedName>
</protein>
<reference evidence="4" key="1">
    <citation type="journal article" date="2019" name="Int. J. Syst. Evol. Microbiol.">
        <title>The Global Catalogue of Microorganisms (GCM) 10K type strain sequencing project: providing services to taxonomists for standard genome sequencing and annotation.</title>
        <authorList>
            <consortium name="The Broad Institute Genomics Platform"/>
            <consortium name="The Broad Institute Genome Sequencing Center for Infectious Disease"/>
            <person name="Wu L."/>
            <person name="Ma J."/>
        </authorList>
    </citation>
    <scope>NUCLEOTIDE SEQUENCE [LARGE SCALE GENOMIC DNA]</scope>
    <source>
        <strain evidence="4">JCM 18019</strain>
    </source>
</reference>
<dbReference type="InterPro" id="IPR013766">
    <property type="entry name" value="Thioredoxin_domain"/>
</dbReference>
<dbReference type="InterPro" id="IPR050553">
    <property type="entry name" value="Thioredoxin_ResA/DsbE_sf"/>
</dbReference>
<feature type="signal peptide" evidence="1">
    <location>
        <begin position="1"/>
        <end position="19"/>
    </location>
</feature>
<keyword evidence="1" id="KW-0732">Signal</keyword>
<evidence type="ECO:0000313" key="3">
    <source>
        <dbReference type="EMBL" id="GAA5088924.1"/>
    </source>
</evidence>
<dbReference type="InterPro" id="IPR000866">
    <property type="entry name" value="AhpC/TSA"/>
</dbReference>
<dbReference type="PANTHER" id="PTHR42852">
    <property type="entry name" value="THIOL:DISULFIDE INTERCHANGE PROTEIN DSBE"/>
    <property type="match status" value="1"/>
</dbReference>
<dbReference type="PROSITE" id="PS51352">
    <property type="entry name" value="THIOREDOXIN_2"/>
    <property type="match status" value="1"/>
</dbReference>
<evidence type="ECO:0000256" key="1">
    <source>
        <dbReference type="SAM" id="SignalP"/>
    </source>
</evidence>
<dbReference type="CDD" id="cd02966">
    <property type="entry name" value="TlpA_like_family"/>
    <property type="match status" value="1"/>
</dbReference>
<dbReference type="Proteomes" id="UP001500353">
    <property type="component" value="Unassembled WGS sequence"/>
</dbReference>
<evidence type="ECO:0000259" key="2">
    <source>
        <dbReference type="PROSITE" id="PS51352"/>
    </source>
</evidence>
<dbReference type="Pfam" id="PF00578">
    <property type="entry name" value="AhpC-TSA"/>
    <property type="match status" value="1"/>
</dbReference>